<evidence type="ECO:0000313" key="2">
    <source>
        <dbReference type="EMBL" id="MPC10503.1"/>
    </source>
</evidence>
<dbReference type="Proteomes" id="UP000324222">
    <property type="component" value="Unassembled WGS sequence"/>
</dbReference>
<reference evidence="2 3" key="1">
    <citation type="submission" date="2019-05" db="EMBL/GenBank/DDBJ databases">
        <title>Another draft genome of Portunus trituberculatus and its Hox gene families provides insights of decapod evolution.</title>
        <authorList>
            <person name="Jeong J.-H."/>
            <person name="Song I."/>
            <person name="Kim S."/>
            <person name="Choi T."/>
            <person name="Kim D."/>
            <person name="Ryu S."/>
            <person name="Kim W."/>
        </authorList>
    </citation>
    <scope>NUCLEOTIDE SEQUENCE [LARGE SCALE GENOMIC DNA]</scope>
    <source>
        <tissue evidence="2">Muscle</tissue>
    </source>
</reference>
<name>A0A5B7CSQ5_PORTR</name>
<protein>
    <submittedName>
        <fullName evidence="2">Uncharacterized protein</fullName>
    </submittedName>
</protein>
<feature type="compositionally biased region" description="Polar residues" evidence="1">
    <location>
        <begin position="1"/>
        <end position="20"/>
    </location>
</feature>
<evidence type="ECO:0000256" key="1">
    <source>
        <dbReference type="SAM" id="MobiDB-lite"/>
    </source>
</evidence>
<gene>
    <name evidence="2" type="ORF">E2C01_003139</name>
</gene>
<comment type="caution">
    <text evidence="2">The sequence shown here is derived from an EMBL/GenBank/DDBJ whole genome shotgun (WGS) entry which is preliminary data.</text>
</comment>
<evidence type="ECO:0000313" key="3">
    <source>
        <dbReference type="Proteomes" id="UP000324222"/>
    </source>
</evidence>
<sequence length="65" mass="7500">MTKQSNSAASQYQRNNGTNSTKREEITKEYINIFIFSCRVIKTNVGYQVDGDETNRASFRQEVTM</sequence>
<feature type="region of interest" description="Disordered" evidence="1">
    <location>
        <begin position="1"/>
        <end position="24"/>
    </location>
</feature>
<organism evidence="2 3">
    <name type="scientific">Portunus trituberculatus</name>
    <name type="common">Swimming crab</name>
    <name type="synonym">Neptunus trituberculatus</name>
    <dbReference type="NCBI Taxonomy" id="210409"/>
    <lineage>
        <taxon>Eukaryota</taxon>
        <taxon>Metazoa</taxon>
        <taxon>Ecdysozoa</taxon>
        <taxon>Arthropoda</taxon>
        <taxon>Crustacea</taxon>
        <taxon>Multicrustacea</taxon>
        <taxon>Malacostraca</taxon>
        <taxon>Eumalacostraca</taxon>
        <taxon>Eucarida</taxon>
        <taxon>Decapoda</taxon>
        <taxon>Pleocyemata</taxon>
        <taxon>Brachyura</taxon>
        <taxon>Eubrachyura</taxon>
        <taxon>Portunoidea</taxon>
        <taxon>Portunidae</taxon>
        <taxon>Portuninae</taxon>
        <taxon>Portunus</taxon>
    </lineage>
</organism>
<dbReference type="AlphaFoldDB" id="A0A5B7CSQ5"/>
<accession>A0A5B7CSQ5</accession>
<keyword evidence="3" id="KW-1185">Reference proteome</keyword>
<dbReference type="EMBL" id="VSRR010000120">
    <property type="protein sequence ID" value="MPC10503.1"/>
    <property type="molecule type" value="Genomic_DNA"/>
</dbReference>
<proteinExistence type="predicted"/>